<sequence>MPLTTTFTVTDRYLLVIAQGAAQTADELTEYALSLVEEARKTGQTRILLDETRAAITPDTFDIVLLADRLDALRVANLGIRTAAVCAPDNCEVERSIETALRNRSISYRVFDDKAAAEAWLLA</sequence>
<evidence type="ECO:0000313" key="2">
    <source>
        <dbReference type="Proteomes" id="UP000002191"/>
    </source>
</evidence>
<organism evidence="1 2">
    <name type="scientific">Pseudodesulfovibrio aespoeensis (strain ATCC 700646 / DSM 10631 / Aspo-2)</name>
    <name type="common">Desulfovibrio aespoeensis</name>
    <dbReference type="NCBI Taxonomy" id="643562"/>
    <lineage>
        <taxon>Bacteria</taxon>
        <taxon>Pseudomonadati</taxon>
        <taxon>Thermodesulfobacteriota</taxon>
        <taxon>Desulfovibrionia</taxon>
        <taxon>Desulfovibrionales</taxon>
        <taxon>Desulfovibrionaceae</taxon>
    </lineage>
</organism>
<dbReference type="HOGENOM" id="CLU_163899_0_0_7"/>
<dbReference type="AlphaFoldDB" id="E6VZX7"/>
<accession>E6VZX7</accession>
<evidence type="ECO:0000313" key="1">
    <source>
        <dbReference type="EMBL" id="ADU64059.1"/>
    </source>
</evidence>
<dbReference type="EMBL" id="CP002431">
    <property type="protein sequence ID" value="ADU64059.1"/>
    <property type="molecule type" value="Genomic_DNA"/>
</dbReference>
<keyword evidence="2" id="KW-1185">Reference proteome</keyword>
<reference evidence="1 2" key="2">
    <citation type="journal article" date="2014" name="Genome Announc.">
        <title>Complete Genome Sequence of the Subsurface, Mesophilic Sulfate-Reducing Bacterium Desulfovibrio aespoeensis Aspo-2.</title>
        <authorList>
            <person name="Pedersen K."/>
            <person name="Bengtsson A."/>
            <person name="Edlund J."/>
            <person name="Rabe L."/>
            <person name="Hazen T."/>
            <person name="Chakraborty R."/>
            <person name="Goodwin L."/>
            <person name="Shapiro N."/>
        </authorList>
    </citation>
    <scope>NUCLEOTIDE SEQUENCE [LARGE SCALE GENOMIC DNA]</scope>
    <source>
        <strain evidence="2">ATCC 700646 / DSM 10631 / Aspo-2</strain>
    </source>
</reference>
<evidence type="ECO:0008006" key="3">
    <source>
        <dbReference type="Google" id="ProtNLM"/>
    </source>
</evidence>
<protein>
    <recommendedName>
        <fullName evidence="3">STAS/SEC14 domain-containing protein</fullName>
    </recommendedName>
</protein>
<dbReference type="eggNOG" id="ENOG50318EF">
    <property type="taxonomic scope" value="Bacteria"/>
</dbReference>
<dbReference type="RefSeq" id="WP_013515960.1">
    <property type="nucleotide sequence ID" value="NC_014844.1"/>
</dbReference>
<gene>
    <name evidence="1" type="ordered locus">Daes_3067</name>
</gene>
<dbReference type="KEGG" id="das:Daes_3067"/>
<dbReference type="OrthoDB" id="5465033at2"/>
<proteinExistence type="predicted"/>
<dbReference type="Proteomes" id="UP000002191">
    <property type="component" value="Chromosome"/>
</dbReference>
<reference evidence="2" key="1">
    <citation type="submission" date="2010-12" db="EMBL/GenBank/DDBJ databases">
        <title>Complete sequence of Desulfovibrio aespoeensis Aspo-2.</title>
        <authorList>
            <consortium name="US DOE Joint Genome Institute"/>
            <person name="Lucas S."/>
            <person name="Copeland A."/>
            <person name="Lapidus A."/>
            <person name="Cheng J.-F."/>
            <person name="Goodwin L."/>
            <person name="Pitluck S."/>
            <person name="Chertkov O."/>
            <person name="Misra M."/>
            <person name="Detter J.C."/>
            <person name="Han C."/>
            <person name="Tapia R."/>
            <person name="Land M."/>
            <person name="Hauser L."/>
            <person name="Kyrpides N."/>
            <person name="Ivanova N."/>
            <person name="Ovchinnikova G."/>
            <person name="Pedersen K."/>
            <person name="Jagevall S."/>
            <person name="Hazen T."/>
            <person name="Woyke T."/>
        </authorList>
    </citation>
    <scope>NUCLEOTIDE SEQUENCE [LARGE SCALE GENOMIC DNA]</scope>
    <source>
        <strain evidence="2">ATCC 700646 / DSM 10631 / Aspo-2</strain>
    </source>
</reference>
<name>E6VZX7_PSEA9</name>